<accession>A0A8T0J3H1</accession>
<comment type="caution">
    <text evidence="2">The sequence shown here is derived from an EMBL/GenBank/DDBJ whole genome shotgun (WGS) entry which is preliminary data.</text>
</comment>
<evidence type="ECO:0000256" key="1">
    <source>
        <dbReference type="SAM" id="MobiDB-lite"/>
    </source>
</evidence>
<organism evidence="2 3">
    <name type="scientific">Ceratodon purpureus</name>
    <name type="common">Fire moss</name>
    <name type="synonym">Dicranum purpureum</name>
    <dbReference type="NCBI Taxonomy" id="3225"/>
    <lineage>
        <taxon>Eukaryota</taxon>
        <taxon>Viridiplantae</taxon>
        <taxon>Streptophyta</taxon>
        <taxon>Embryophyta</taxon>
        <taxon>Bryophyta</taxon>
        <taxon>Bryophytina</taxon>
        <taxon>Bryopsida</taxon>
        <taxon>Dicranidae</taxon>
        <taxon>Pseudoditrichales</taxon>
        <taxon>Ditrichaceae</taxon>
        <taxon>Ceratodon</taxon>
    </lineage>
</organism>
<dbReference type="Proteomes" id="UP000822688">
    <property type="component" value="Chromosome 1"/>
</dbReference>
<protein>
    <submittedName>
        <fullName evidence="2">Uncharacterized protein</fullName>
    </submittedName>
</protein>
<sequence>MRTFLTYAHVTQHKRYLTTPETPNMQPTFVSCLMMQNLISSQSLHSAHSADSETVAGHELKPEAFPKTMMSEVER</sequence>
<dbReference type="AlphaFoldDB" id="A0A8T0J3H1"/>
<dbReference type="PROSITE" id="PS51257">
    <property type="entry name" value="PROKAR_LIPOPROTEIN"/>
    <property type="match status" value="1"/>
</dbReference>
<evidence type="ECO:0000313" key="2">
    <source>
        <dbReference type="EMBL" id="KAG0590117.1"/>
    </source>
</evidence>
<keyword evidence="3" id="KW-1185">Reference proteome</keyword>
<feature type="region of interest" description="Disordered" evidence="1">
    <location>
        <begin position="44"/>
        <end position="75"/>
    </location>
</feature>
<proteinExistence type="predicted"/>
<gene>
    <name evidence="2" type="ORF">KC19_1G073200</name>
</gene>
<dbReference type="EMBL" id="CM026421">
    <property type="protein sequence ID" value="KAG0590117.1"/>
    <property type="molecule type" value="Genomic_DNA"/>
</dbReference>
<evidence type="ECO:0000313" key="3">
    <source>
        <dbReference type="Proteomes" id="UP000822688"/>
    </source>
</evidence>
<feature type="compositionally biased region" description="Basic and acidic residues" evidence="1">
    <location>
        <begin position="48"/>
        <end position="64"/>
    </location>
</feature>
<name>A0A8T0J3H1_CERPU</name>
<reference evidence="2" key="1">
    <citation type="submission" date="2020-06" db="EMBL/GenBank/DDBJ databases">
        <title>WGS assembly of Ceratodon purpureus strain R40.</title>
        <authorList>
            <person name="Carey S.B."/>
            <person name="Jenkins J."/>
            <person name="Shu S."/>
            <person name="Lovell J.T."/>
            <person name="Sreedasyam A."/>
            <person name="Maumus F."/>
            <person name="Tiley G.P."/>
            <person name="Fernandez-Pozo N."/>
            <person name="Barry K."/>
            <person name="Chen C."/>
            <person name="Wang M."/>
            <person name="Lipzen A."/>
            <person name="Daum C."/>
            <person name="Saski C.A."/>
            <person name="Payton A.C."/>
            <person name="Mcbreen J.C."/>
            <person name="Conrad R.E."/>
            <person name="Kollar L.M."/>
            <person name="Olsson S."/>
            <person name="Huttunen S."/>
            <person name="Landis J.B."/>
            <person name="Wickett N.J."/>
            <person name="Johnson M.G."/>
            <person name="Rensing S.A."/>
            <person name="Grimwood J."/>
            <person name="Schmutz J."/>
            <person name="Mcdaniel S.F."/>
        </authorList>
    </citation>
    <scope>NUCLEOTIDE SEQUENCE</scope>
    <source>
        <strain evidence="2">R40</strain>
    </source>
</reference>